<sequence length="76" mass="8952">MFFVVFLSRANILVSVFARENEVNYLVIMAVDVEEINGHFTNFLFKTDSFSNCLRSAFFHCFIYISNYISNHFTCF</sequence>
<evidence type="ECO:0000313" key="1">
    <source>
        <dbReference type="EMBL" id="OXA79111.1"/>
    </source>
</evidence>
<gene>
    <name evidence="1" type="ORF">B0A65_11225</name>
</gene>
<accession>A0ABX4BQF1</accession>
<evidence type="ECO:0008006" key="3">
    <source>
        <dbReference type="Google" id="ProtNLM"/>
    </source>
</evidence>
<keyword evidence="2" id="KW-1185">Reference proteome</keyword>
<dbReference type="EMBL" id="MUGV01000018">
    <property type="protein sequence ID" value="OXA79111.1"/>
    <property type="molecule type" value="Genomic_DNA"/>
</dbReference>
<protein>
    <recommendedName>
        <fullName evidence="3">Secreted protein</fullName>
    </recommendedName>
</protein>
<organism evidence="1 2">
    <name type="scientific">Flavobacterium frigidimaris</name>
    <dbReference type="NCBI Taxonomy" id="262320"/>
    <lineage>
        <taxon>Bacteria</taxon>
        <taxon>Pseudomonadati</taxon>
        <taxon>Bacteroidota</taxon>
        <taxon>Flavobacteriia</taxon>
        <taxon>Flavobacteriales</taxon>
        <taxon>Flavobacteriaceae</taxon>
        <taxon>Flavobacterium</taxon>
    </lineage>
</organism>
<proteinExistence type="predicted"/>
<reference evidence="1 2" key="1">
    <citation type="submission" date="2016-11" db="EMBL/GenBank/DDBJ databases">
        <title>Whole genomes of Flavobacteriaceae.</title>
        <authorList>
            <person name="Stine C."/>
            <person name="Li C."/>
            <person name="Tadesse D."/>
        </authorList>
    </citation>
    <scope>NUCLEOTIDE SEQUENCE [LARGE SCALE GENOMIC DNA]</scope>
    <source>
        <strain evidence="1 2">DSM 15937</strain>
    </source>
</reference>
<evidence type="ECO:0000313" key="2">
    <source>
        <dbReference type="Proteomes" id="UP000198382"/>
    </source>
</evidence>
<dbReference type="Proteomes" id="UP000198382">
    <property type="component" value="Unassembled WGS sequence"/>
</dbReference>
<comment type="caution">
    <text evidence="1">The sequence shown here is derived from an EMBL/GenBank/DDBJ whole genome shotgun (WGS) entry which is preliminary data.</text>
</comment>
<name>A0ABX4BQF1_FLAFR</name>